<evidence type="ECO:0000259" key="8">
    <source>
        <dbReference type="Pfam" id="PF02687"/>
    </source>
</evidence>
<feature type="transmembrane region" description="Helical" evidence="7">
    <location>
        <begin position="6"/>
        <end position="27"/>
    </location>
</feature>
<dbReference type="Pfam" id="PF02687">
    <property type="entry name" value="FtsX"/>
    <property type="match status" value="1"/>
</dbReference>
<keyword evidence="2" id="KW-1003">Cell membrane</keyword>
<comment type="caution">
    <text evidence="10">The sequence shown here is derived from an EMBL/GenBank/DDBJ whole genome shotgun (WGS) entry which is preliminary data.</text>
</comment>
<dbReference type="GO" id="GO:0005886">
    <property type="term" value="C:plasma membrane"/>
    <property type="evidence" value="ECO:0007669"/>
    <property type="project" value="UniProtKB-SubCell"/>
</dbReference>
<keyword evidence="11" id="KW-1185">Reference proteome</keyword>
<protein>
    <submittedName>
        <fullName evidence="10">FtsX-like permease family protein</fullName>
    </submittedName>
</protein>
<evidence type="ECO:0000256" key="5">
    <source>
        <dbReference type="ARBA" id="ARBA00023136"/>
    </source>
</evidence>
<evidence type="ECO:0000256" key="7">
    <source>
        <dbReference type="SAM" id="Phobius"/>
    </source>
</evidence>
<dbReference type="InterPro" id="IPR050250">
    <property type="entry name" value="Macrolide_Exporter_MacB"/>
</dbReference>
<keyword evidence="4 7" id="KW-1133">Transmembrane helix</keyword>
<gene>
    <name evidence="10" type="ORF">HRJ53_20660</name>
</gene>
<keyword evidence="3 7" id="KW-0812">Transmembrane</keyword>
<feature type="transmembrane region" description="Helical" evidence="7">
    <location>
        <begin position="259"/>
        <end position="283"/>
    </location>
</feature>
<evidence type="ECO:0000256" key="1">
    <source>
        <dbReference type="ARBA" id="ARBA00004651"/>
    </source>
</evidence>
<dbReference type="PANTHER" id="PTHR30572">
    <property type="entry name" value="MEMBRANE COMPONENT OF TRANSPORTER-RELATED"/>
    <property type="match status" value="1"/>
</dbReference>
<feature type="domain" description="ABC3 transporter permease C-terminal" evidence="8">
    <location>
        <begin position="266"/>
        <end position="371"/>
    </location>
</feature>
<dbReference type="EMBL" id="JACDQQ010001988">
    <property type="protein sequence ID" value="MBA0087404.1"/>
    <property type="molecule type" value="Genomic_DNA"/>
</dbReference>
<reference evidence="10" key="1">
    <citation type="submission" date="2020-06" db="EMBL/GenBank/DDBJ databases">
        <title>Legume-microbial interactions unlock mineral nutrients during tropical forest succession.</title>
        <authorList>
            <person name="Epihov D.Z."/>
        </authorList>
    </citation>
    <scope>NUCLEOTIDE SEQUENCE [LARGE SCALE GENOMIC DNA]</scope>
    <source>
        <strain evidence="10">Pan2503</strain>
    </source>
</reference>
<dbReference type="AlphaFoldDB" id="A0A7V8SYS9"/>
<keyword evidence="5 7" id="KW-0472">Membrane</keyword>
<evidence type="ECO:0000256" key="3">
    <source>
        <dbReference type="ARBA" id="ARBA00022692"/>
    </source>
</evidence>
<feature type="non-terminal residue" evidence="10">
    <location>
        <position position="1"/>
    </location>
</feature>
<sequence>LMLTLVATQVAFCFVIYFAAGLFVMTFERAHQPTGYSSENLVILTASAREPQPPQVWDEASARLRHVPGVESVAMAGWPLLDGNGWNGFIWVNGQPTEVLAYFLSVSPGFIDTMRIPFVQGRDFRQNESFPGKAIVNEAFVQQCFGGRNPLRQWFEKETGDGVTRWRFEVVGVVANAHYRNLREPMTPTAYVPFFGTNPARQREPKDGGSFIVRVRRGSPASLAGILRSEVSHARPELRVSNIRTQVEINEGHTVRERLLAVLAAFFAAVGLLLAAVGVYGVLHYSVVQRRKEIGVRLALGARALDIAKHVTHEMSVMTAIGIATGLAVGFATERFFASLLYDVKSTDPGVTIIPILAVGGTAVVAALPAIIRAARMDAASMLRVD</sequence>
<dbReference type="InterPro" id="IPR025857">
    <property type="entry name" value="MacB_PCD"/>
</dbReference>
<evidence type="ECO:0000313" key="10">
    <source>
        <dbReference type="EMBL" id="MBA0087404.1"/>
    </source>
</evidence>
<feature type="domain" description="MacB-like periplasmic core" evidence="9">
    <location>
        <begin position="26"/>
        <end position="219"/>
    </location>
</feature>
<evidence type="ECO:0000256" key="2">
    <source>
        <dbReference type="ARBA" id="ARBA00022475"/>
    </source>
</evidence>
<dbReference type="Proteomes" id="UP000567293">
    <property type="component" value="Unassembled WGS sequence"/>
</dbReference>
<evidence type="ECO:0000313" key="11">
    <source>
        <dbReference type="Proteomes" id="UP000567293"/>
    </source>
</evidence>
<evidence type="ECO:0000256" key="6">
    <source>
        <dbReference type="ARBA" id="ARBA00038076"/>
    </source>
</evidence>
<comment type="subcellular location">
    <subcellularLocation>
        <location evidence="1">Cell membrane</location>
        <topology evidence="1">Multi-pass membrane protein</topology>
    </subcellularLocation>
</comment>
<comment type="similarity">
    <text evidence="6">Belongs to the ABC-4 integral membrane protein family.</text>
</comment>
<name>A0A7V8SYS9_9BACT</name>
<organism evidence="10 11">
    <name type="scientific">Candidatus Acidiferrum panamense</name>
    <dbReference type="NCBI Taxonomy" id="2741543"/>
    <lineage>
        <taxon>Bacteria</taxon>
        <taxon>Pseudomonadati</taxon>
        <taxon>Acidobacteriota</taxon>
        <taxon>Terriglobia</taxon>
        <taxon>Candidatus Acidiferrales</taxon>
        <taxon>Candidatus Acidiferrum</taxon>
    </lineage>
</organism>
<evidence type="ECO:0000259" key="9">
    <source>
        <dbReference type="Pfam" id="PF12704"/>
    </source>
</evidence>
<dbReference type="GO" id="GO:0022857">
    <property type="term" value="F:transmembrane transporter activity"/>
    <property type="evidence" value="ECO:0007669"/>
    <property type="project" value="TreeGrafter"/>
</dbReference>
<dbReference type="PANTHER" id="PTHR30572:SF4">
    <property type="entry name" value="ABC TRANSPORTER PERMEASE YTRF"/>
    <property type="match status" value="1"/>
</dbReference>
<feature type="transmembrane region" description="Helical" evidence="7">
    <location>
        <begin position="350"/>
        <end position="372"/>
    </location>
</feature>
<proteinExistence type="inferred from homology"/>
<accession>A0A7V8SYS9</accession>
<dbReference type="Pfam" id="PF12704">
    <property type="entry name" value="MacB_PCD"/>
    <property type="match status" value="1"/>
</dbReference>
<dbReference type="InterPro" id="IPR003838">
    <property type="entry name" value="ABC3_permease_C"/>
</dbReference>
<evidence type="ECO:0000256" key="4">
    <source>
        <dbReference type="ARBA" id="ARBA00022989"/>
    </source>
</evidence>